<proteinExistence type="inferred from homology"/>
<protein>
    <submittedName>
        <fullName evidence="4">Glycosyltransferase family 1 protein</fullName>
    </submittedName>
</protein>
<dbReference type="PANTHER" id="PTHR11926">
    <property type="entry name" value="GLUCOSYL/GLUCURONOSYL TRANSFERASES"/>
    <property type="match status" value="1"/>
</dbReference>
<dbReference type="EMBL" id="KV417273">
    <property type="protein sequence ID" value="KZO99009.1"/>
    <property type="molecule type" value="Genomic_DNA"/>
</dbReference>
<reference evidence="4 5" key="1">
    <citation type="journal article" date="2016" name="Mol. Biol. Evol.">
        <title>Comparative Genomics of Early-Diverging Mushroom-Forming Fungi Provides Insights into the Origins of Lignocellulose Decay Capabilities.</title>
        <authorList>
            <person name="Nagy L.G."/>
            <person name="Riley R."/>
            <person name="Tritt A."/>
            <person name="Adam C."/>
            <person name="Daum C."/>
            <person name="Floudas D."/>
            <person name="Sun H."/>
            <person name="Yadav J.S."/>
            <person name="Pangilinan J."/>
            <person name="Larsson K.H."/>
            <person name="Matsuura K."/>
            <person name="Barry K."/>
            <person name="Labutti K."/>
            <person name="Kuo R."/>
            <person name="Ohm R.A."/>
            <person name="Bhattacharya S.S."/>
            <person name="Shirouzu T."/>
            <person name="Yoshinaga Y."/>
            <person name="Martin F.M."/>
            <person name="Grigoriev I.V."/>
            <person name="Hibbett D.S."/>
        </authorList>
    </citation>
    <scope>NUCLEOTIDE SEQUENCE [LARGE SCALE GENOMIC DNA]</scope>
    <source>
        <strain evidence="4 5">TUFC12733</strain>
    </source>
</reference>
<keyword evidence="3 4" id="KW-0808">Transferase</keyword>
<evidence type="ECO:0000256" key="1">
    <source>
        <dbReference type="ARBA" id="ARBA00009995"/>
    </source>
</evidence>
<organism evidence="4 5">
    <name type="scientific">Calocera viscosa (strain TUFC12733)</name>
    <dbReference type="NCBI Taxonomy" id="1330018"/>
    <lineage>
        <taxon>Eukaryota</taxon>
        <taxon>Fungi</taxon>
        <taxon>Dikarya</taxon>
        <taxon>Basidiomycota</taxon>
        <taxon>Agaricomycotina</taxon>
        <taxon>Dacrymycetes</taxon>
        <taxon>Dacrymycetales</taxon>
        <taxon>Dacrymycetaceae</taxon>
        <taxon>Calocera</taxon>
    </lineage>
</organism>
<accession>A0A167PPR2</accession>
<dbReference type="PANTHER" id="PTHR11926:SF1494">
    <property type="entry name" value="FLAVONOL 3-O-GLUCOSYLTRANSFERASE UGT76E12-RELATED"/>
    <property type="match status" value="1"/>
</dbReference>
<gene>
    <name evidence="4" type="ORF">CALVIDRAFT_511184</name>
</gene>
<name>A0A167PPR2_CALVF</name>
<dbReference type="CDD" id="cd03784">
    <property type="entry name" value="GT1_Gtf-like"/>
    <property type="match status" value="1"/>
</dbReference>
<dbReference type="OrthoDB" id="5835829at2759"/>
<sequence>MPAHWVLVSFWAWGHLRPETNLAVNLASKFPDLIISFLVDAEVAGKCRDEMRRYAFLGGDARVLPRIRVIAVGHVPAGMTPEIEKKFAIMDPRRTPKSHRIAERRIQEAFDAMMRLETFKDDNGTLWKPVGVKPNFVICDILIGHLGRQLKQTYSLALYIYFVGSATCFTRVYAPTALGGRSIGYAEECQAIEADTHCASGRTFSQIAQYVWARSSKFPDDLIKIKGLPPIYQWEDLPQAAWFPSLYELTVSGFALVQCSDGIIFPTVLSIEKTGVEGVMDWYTNGTDRQVLCLGPQLPPLIFTPASIAKSHTLAAIEVQTSYAGPAAFLDDVNGRSSAMGGTQDTYKSKDPCMLFLNDVRRQYGDHRAIYISFGTTFFPKPAHLVILLESILDLEQPMPLIFAAASPLAFLPAQLVQRIQSSGRGIIVPYAPQQAVLAHPALGFMVTHCGAGGTFEALSQGVPVVAWPFLGDQPIHALWMSQVLDTGFELLQIRNGPVKGKAYRGGPYGTEIIGTDAAVREEMRAVLAACQGQEGTRKRANAEKVRKRIQSALKPGGQMEQHLAVLKSLFVDLPPRAAL</sequence>
<evidence type="ECO:0000313" key="5">
    <source>
        <dbReference type="Proteomes" id="UP000076738"/>
    </source>
</evidence>
<keyword evidence="5" id="KW-1185">Reference proteome</keyword>
<dbReference type="InterPro" id="IPR002213">
    <property type="entry name" value="UDP_glucos_trans"/>
</dbReference>
<dbReference type="Proteomes" id="UP000076738">
    <property type="component" value="Unassembled WGS sequence"/>
</dbReference>
<evidence type="ECO:0000313" key="4">
    <source>
        <dbReference type="EMBL" id="KZO99009.1"/>
    </source>
</evidence>
<dbReference type="Pfam" id="PF00201">
    <property type="entry name" value="UDPGT"/>
    <property type="match status" value="1"/>
</dbReference>
<dbReference type="GO" id="GO:0080043">
    <property type="term" value="F:quercetin 3-O-glucosyltransferase activity"/>
    <property type="evidence" value="ECO:0007669"/>
    <property type="project" value="TreeGrafter"/>
</dbReference>
<dbReference type="GO" id="GO:0080044">
    <property type="term" value="F:quercetin 7-O-glucosyltransferase activity"/>
    <property type="evidence" value="ECO:0007669"/>
    <property type="project" value="TreeGrafter"/>
</dbReference>
<comment type="similarity">
    <text evidence="1">Belongs to the UDP-glycosyltransferase family.</text>
</comment>
<dbReference type="SUPFAM" id="SSF53756">
    <property type="entry name" value="UDP-Glycosyltransferase/glycogen phosphorylase"/>
    <property type="match status" value="1"/>
</dbReference>
<dbReference type="Gene3D" id="3.40.50.2000">
    <property type="entry name" value="Glycogen Phosphorylase B"/>
    <property type="match status" value="2"/>
</dbReference>
<evidence type="ECO:0000256" key="2">
    <source>
        <dbReference type="ARBA" id="ARBA00022676"/>
    </source>
</evidence>
<dbReference type="AlphaFoldDB" id="A0A167PPR2"/>
<evidence type="ECO:0000256" key="3">
    <source>
        <dbReference type="ARBA" id="ARBA00022679"/>
    </source>
</evidence>
<keyword evidence="2" id="KW-0328">Glycosyltransferase</keyword>